<comment type="caution">
    <text evidence="2">The sequence shown here is derived from an EMBL/GenBank/DDBJ whole genome shotgun (WGS) entry which is preliminary data.</text>
</comment>
<dbReference type="EMBL" id="SMGR01000001">
    <property type="protein sequence ID" value="TCL08119.1"/>
    <property type="molecule type" value="Genomic_DNA"/>
</dbReference>
<accession>A0A4R1NKF5</accession>
<dbReference type="AlphaFoldDB" id="A0A4R1NKF5"/>
<dbReference type="Proteomes" id="UP000295673">
    <property type="component" value="Unassembled WGS sequence"/>
</dbReference>
<gene>
    <name evidence="2" type="ORF">BXY66_0152</name>
</gene>
<organism evidence="2 3">
    <name type="scientific">Shimia isoporae</name>
    <dbReference type="NCBI Taxonomy" id="647720"/>
    <lineage>
        <taxon>Bacteria</taxon>
        <taxon>Pseudomonadati</taxon>
        <taxon>Pseudomonadota</taxon>
        <taxon>Alphaproteobacteria</taxon>
        <taxon>Rhodobacterales</taxon>
        <taxon>Roseobacteraceae</taxon>
    </lineage>
</organism>
<feature type="region of interest" description="Disordered" evidence="1">
    <location>
        <begin position="38"/>
        <end position="88"/>
    </location>
</feature>
<evidence type="ECO:0000256" key="1">
    <source>
        <dbReference type="SAM" id="MobiDB-lite"/>
    </source>
</evidence>
<reference evidence="2 3" key="1">
    <citation type="submission" date="2019-03" db="EMBL/GenBank/DDBJ databases">
        <title>Genomic Encyclopedia of Archaeal and Bacterial Type Strains, Phase II (KMG-II): from individual species to whole genera.</title>
        <authorList>
            <person name="Goeker M."/>
        </authorList>
    </citation>
    <scope>NUCLEOTIDE SEQUENCE [LARGE SCALE GENOMIC DNA]</scope>
    <source>
        <strain evidence="2 3">DSM 26433</strain>
    </source>
</reference>
<keyword evidence="3" id="KW-1185">Reference proteome</keyword>
<feature type="compositionally biased region" description="Polar residues" evidence="1">
    <location>
        <begin position="75"/>
        <end position="88"/>
    </location>
</feature>
<dbReference type="OrthoDB" id="7861675at2"/>
<protein>
    <submittedName>
        <fullName evidence="2">Uncharacterized protein</fullName>
    </submittedName>
</protein>
<evidence type="ECO:0000313" key="2">
    <source>
        <dbReference type="EMBL" id="TCL08119.1"/>
    </source>
</evidence>
<sequence>MAVPLQSNMVMNGGVPRVVVLTPAQSVMVKAALSQYGGRETAKVEKPEPTKVSRGLDSQGEQAPGLDPDYGASKGGTTQRELGSQTLDSSVRNMINNAVTAFNGGAGGKSFAQFMMAELKANGIDSTQSFIDYYA</sequence>
<evidence type="ECO:0000313" key="3">
    <source>
        <dbReference type="Proteomes" id="UP000295673"/>
    </source>
</evidence>
<dbReference type="RefSeq" id="WP_132858280.1">
    <property type="nucleotide sequence ID" value="NZ_SMGR01000001.1"/>
</dbReference>
<name>A0A4R1NKF5_9RHOB</name>
<proteinExistence type="predicted"/>
<feature type="compositionally biased region" description="Basic and acidic residues" evidence="1">
    <location>
        <begin position="40"/>
        <end position="51"/>
    </location>
</feature>